<feature type="compositionally biased region" description="Basic and acidic residues" evidence="1">
    <location>
        <begin position="189"/>
        <end position="199"/>
    </location>
</feature>
<feature type="compositionally biased region" description="Low complexity" evidence="1">
    <location>
        <begin position="50"/>
        <end position="67"/>
    </location>
</feature>
<dbReference type="InParanoid" id="A0A507BIR2"/>
<proteinExistence type="predicted"/>
<organism evidence="2 3">
    <name type="scientific">Thyridium curvatum</name>
    <dbReference type="NCBI Taxonomy" id="1093900"/>
    <lineage>
        <taxon>Eukaryota</taxon>
        <taxon>Fungi</taxon>
        <taxon>Dikarya</taxon>
        <taxon>Ascomycota</taxon>
        <taxon>Pezizomycotina</taxon>
        <taxon>Sordariomycetes</taxon>
        <taxon>Sordariomycetidae</taxon>
        <taxon>Thyridiales</taxon>
        <taxon>Thyridiaceae</taxon>
        <taxon>Thyridium</taxon>
    </lineage>
</organism>
<feature type="compositionally biased region" description="Basic and acidic residues" evidence="1">
    <location>
        <begin position="339"/>
        <end position="360"/>
    </location>
</feature>
<gene>
    <name evidence="2" type="ORF">E0L32_003774</name>
</gene>
<feature type="compositionally biased region" description="Pro residues" evidence="1">
    <location>
        <begin position="209"/>
        <end position="231"/>
    </location>
</feature>
<reference evidence="2 3" key="1">
    <citation type="submission" date="2019-06" db="EMBL/GenBank/DDBJ databases">
        <title>Draft genome sequence of the filamentous fungus Phialemoniopsis curvata isolated from diesel fuel.</title>
        <authorList>
            <person name="Varaljay V.A."/>
            <person name="Lyon W.J."/>
            <person name="Crouch A.L."/>
            <person name="Drake C.E."/>
            <person name="Hollomon J.M."/>
            <person name="Nadeau L.J."/>
            <person name="Nunn H.S."/>
            <person name="Stevenson B.S."/>
            <person name="Bojanowski C.L."/>
            <person name="Crookes-Goodson W.J."/>
        </authorList>
    </citation>
    <scope>NUCLEOTIDE SEQUENCE [LARGE SCALE GENOMIC DNA]</scope>
    <source>
        <strain evidence="2 3">D216</strain>
    </source>
</reference>
<dbReference type="Proteomes" id="UP000319257">
    <property type="component" value="Unassembled WGS sequence"/>
</dbReference>
<accession>A0A507BIR2</accession>
<name>A0A507BIR2_9PEZI</name>
<feature type="compositionally biased region" description="Low complexity" evidence="1">
    <location>
        <begin position="266"/>
        <end position="293"/>
    </location>
</feature>
<evidence type="ECO:0000313" key="2">
    <source>
        <dbReference type="EMBL" id="TPX16480.1"/>
    </source>
</evidence>
<feature type="region of interest" description="Disordered" evidence="1">
    <location>
        <begin position="189"/>
        <end position="299"/>
    </location>
</feature>
<keyword evidence="3" id="KW-1185">Reference proteome</keyword>
<dbReference type="GeneID" id="41971221"/>
<dbReference type="AlphaFoldDB" id="A0A507BIR2"/>
<protein>
    <submittedName>
        <fullName evidence="2">Uncharacterized protein</fullName>
    </submittedName>
</protein>
<sequence length="377" mass="40177">MTRYLRYGVTCHEPFLAPIILSIHPPLLSSLSLSPPHRLGIGTMDDDTDASNSPNSSPPDFSFRPSSGTQDSVAQNPPNLFLSGSQWTEKHLEAFNLVTSYSSTTRFVKSVNDHHEPATLGCCCDLGSGAGGRAAAAATRFDQAARKALLDGFPALCEATSIHRISRLESGIGPLLAAILGVRRIYRKEGGNNHHDDHNPPSSVAAPQTPLPQAPATPCPPPQTPATPCLPPQASATPCPPPPRRSSRVSKPAPRGADMVDPLAILSSSPAGPGQGSQQLPPSSPDCMPSPASDDSDDLALRCHNIPEIRSETLLHELVRYVLHQVRRPSLDGGDVDSDDKGTEIQVGHKEYDLNPEHTSRKFPAGPLKDPTEFLTA</sequence>
<evidence type="ECO:0000313" key="3">
    <source>
        <dbReference type="Proteomes" id="UP000319257"/>
    </source>
</evidence>
<feature type="region of interest" description="Disordered" evidence="1">
    <location>
        <begin position="329"/>
        <end position="377"/>
    </location>
</feature>
<dbReference type="EMBL" id="SKBQ01000017">
    <property type="protein sequence ID" value="TPX16480.1"/>
    <property type="molecule type" value="Genomic_DNA"/>
</dbReference>
<comment type="caution">
    <text evidence="2">The sequence shown here is derived from an EMBL/GenBank/DDBJ whole genome shotgun (WGS) entry which is preliminary data.</text>
</comment>
<feature type="region of interest" description="Disordered" evidence="1">
    <location>
        <begin position="39"/>
        <end position="80"/>
    </location>
</feature>
<evidence type="ECO:0000256" key="1">
    <source>
        <dbReference type="SAM" id="MobiDB-lite"/>
    </source>
</evidence>
<feature type="compositionally biased region" description="Polar residues" evidence="1">
    <location>
        <begin position="68"/>
        <end position="80"/>
    </location>
</feature>
<dbReference type="RefSeq" id="XP_030998191.1">
    <property type="nucleotide sequence ID" value="XM_031138111.1"/>
</dbReference>